<keyword evidence="4" id="KW-0677">Repeat</keyword>
<dbReference type="Gene3D" id="3.10.580.10">
    <property type="entry name" value="CBS-domain"/>
    <property type="match status" value="2"/>
</dbReference>
<comment type="caution">
    <text evidence="10">Lacks conserved residue(s) required for the propagation of feature annotation.</text>
</comment>
<keyword evidence="8 10" id="KW-0868">Chloride</keyword>
<name>A0A0L0DF32_THETB</name>
<feature type="transmembrane region" description="Helical" evidence="10">
    <location>
        <begin position="139"/>
        <end position="164"/>
    </location>
</feature>
<dbReference type="Pfam" id="PF00654">
    <property type="entry name" value="Voltage_CLC"/>
    <property type="match status" value="1"/>
</dbReference>
<feature type="compositionally biased region" description="Polar residues" evidence="11">
    <location>
        <begin position="13"/>
        <end position="23"/>
    </location>
</feature>
<evidence type="ECO:0000256" key="10">
    <source>
        <dbReference type="RuleBase" id="RU361221"/>
    </source>
</evidence>
<dbReference type="STRING" id="461836.A0A0L0DF32"/>
<feature type="transmembrane region" description="Helical" evidence="10">
    <location>
        <begin position="545"/>
        <end position="564"/>
    </location>
</feature>
<dbReference type="PRINTS" id="PR00762">
    <property type="entry name" value="CLCHANNEL"/>
</dbReference>
<keyword evidence="6 10" id="KW-0406">Ion transport</keyword>
<feature type="transmembrane region" description="Helical" evidence="10">
    <location>
        <begin position="412"/>
        <end position="432"/>
    </location>
</feature>
<evidence type="ECO:0000256" key="9">
    <source>
        <dbReference type="PROSITE-ProRule" id="PRU00703"/>
    </source>
</evidence>
<keyword evidence="14" id="KW-1185">Reference proteome</keyword>
<evidence type="ECO:0000256" key="8">
    <source>
        <dbReference type="ARBA" id="ARBA00023214"/>
    </source>
</evidence>
<dbReference type="PANTHER" id="PTHR45720:SF10">
    <property type="entry name" value="CHLORIDE CHANNEL PROTEIN 2"/>
    <property type="match status" value="1"/>
</dbReference>
<dbReference type="EMBL" id="GL349463">
    <property type="protein sequence ID" value="KNC50952.1"/>
    <property type="molecule type" value="Genomic_DNA"/>
</dbReference>
<dbReference type="SUPFAM" id="SSF81340">
    <property type="entry name" value="Clc chloride channel"/>
    <property type="match status" value="1"/>
</dbReference>
<feature type="transmembrane region" description="Helical" evidence="10">
    <location>
        <begin position="471"/>
        <end position="489"/>
    </location>
</feature>
<dbReference type="GO" id="GO:0005247">
    <property type="term" value="F:voltage-gated chloride channel activity"/>
    <property type="evidence" value="ECO:0007669"/>
    <property type="project" value="TreeGrafter"/>
</dbReference>
<evidence type="ECO:0000256" key="4">
    <source>
        <dbReference type="ARBA" id="ARBA00022737"/>
    </source>
</evidence>
<dbReference type="AlphaFoldDB" id="A0A0L0DF32"/>
<dbReference type="PANTHER" id="PTHR45720">
    <property type="entry name" value="CHLORIDE CHANNEL PROTEIN 2"/>
    <property type="match status" value="1"/>
</dbReference>
<evidence type="ECO:0000313" key="14">
    <source>
        <dbReference type="Proteomes" id="UP000054408"/>
    </source>
</evidence>
<feature type="domain" description="CBS" evidence="12">
    <location>
        <begin position="593"/>
        <end position="652"/>
    </location>
</feature>
<feature type="compositionally biased region" description="Basic and acidic residues" evidence="11">
    <location>
        <begin position="57"/>
        <end position="67"/>
    </location>
</feature>
<dbReference type="InterPro" id="IPR014743">
    <property type="entry name" value="Cl-channel_core"/>
</dbReference>
<protein>
    <recommendedName>
        <fullName evidence="10">Chloride channel protein</fullName>
    </recommendedName>
</protein>
<keyword evidence="9" id="KW-0129">CBS domain</keyword>
<evidence type="ECO:0000256" key="1">
    <source>
        <dbReference type="ARBA" id="ARBA00004141"/>
    </source>
</evidence>
<sequence length="800" mass="86069">MAGTSPPLLSELFDSSTEHSSYSPPGGDGLPAQRLQRLPQDRGHGAPVQQKLNQGHASEHEQAERRAKAAASARIDRASRTISAQYDIVDYYSSLGMARAGRGVRRAGLAAADQMPDATPRSRKVACCGRRMRRPKRSILLAVFLLLLGIVASLAGFAVNAAIFGLLSARDKVYRLPGEDLWEYLVWILLPIPAAMAAAWSVAWLAPAASGSGIPEMKSLLSGIIHIDLLAPRTLLAKFVGVIAGHAAGLSVGREGPFVHLAAGMAAALMKMRPFGSALHSDAGMRLQLYSAAIAVGVTATFGAPIGGVLFSVEVTSDYYRVSLLPWAFISSVTGVFFVWSLGNIPVLDVYPNLNLFSTEAKPIPYSWIEFVGFTLIGIVAGVIGALFVYVAGKLVRLRATTPALAAHPYRLVVGVALLTAVISYPINQYFVGTEQVTINQLVSPASDHASSDNKLASSLLDLAVFVPVKFFSRFGTFTPVFAMGAALGRLVGEIMAQAWPRLDLHPAGYAIVGAGALTCGVTRSISTAIIAIELTGQTHHLVPVFLAVTLAYTVGNLFTVSIYDVMHTMKGIPCMPSQVDEDAYAVRASTIMRTDLIYLTVDASYLDVLNSLYDNDYTSYPLVDSASNKTFLGTVTRTSLELELEARIMAYVARRESWIEVNSPQVNATSPLLLSVASITTTEPVSPLRAALLAKLQVWSRTGPPALSSPAMSSYLARLIPHLSPELFRYLEGLTLAGDLADVLAVDEAPFQIVPQTPLERVDFLFKMAVISHMWVVTRGELVGVVTKKDVMEFEMQYE</sequence>
<evidence type="ECO:0000256" key="5">
    <source>
        <dbReference type="ARBA" id="ARBA00022989"/>
    </source>
</evidence>
<organism evidence="13 14">
    <name type="scientific">Thecamonas trahens ATCC 50062</name>
    <dbReference type="NCBI Taxonomy" id="461836"/>
    <lineage>
        <taxon>Eukaryota</taxon>
        <taxon>Apusozoa</taxon>
        <taxon>Apusomonadida</taxon>
        <taxon>Apusomonadidae</taxon>
        <taxon>Thecamonas</taxon>
    </lineage>
</organism>
<dbReference type="GO" id="GO:0016020">
    <property type="term" value="C:membrane"/>
    <property type="evidence" value="ECO:0007669"/>
    <property type="project" value="UniProtKB-SubCell"/>
</dbReference>
<keyword evidence="5 10" id="KW-1133">Transmembrane helix</keyword>
<feature type="transmembrane region" description="Helical" evidence="10">
    <location>
        <begin position="368"/>
        <end position="391"/>
    </location>
</feature>
<feature type="region of interest" description="Disordered" evidence="11">
    <location>
        <begin position="1"/>
        <end position="74"/>
    </location>
</feature>
<dbReference type="Pfam" id="PF00571">
    <property type="entry name" value="CBS"/>
    <property type="match status" value="2"/>
</dbReference>
<dbReference type="OrthoDB" id="4564at2759"/>
<gene>
    <name evidence="13" type="ORF">AMSG_07204</name>
</gene>
<evidence type="ECO:0000256" key="7">
    <source>
        <dbReference type="ARBA" id="ARBA00023136"/>
    </source>
</evidence>
<comment type="subcellular location">
    <subcellularLocation>
        <location evidence="1 10">Membrane</location>
        <topology evidence="1 10">Multi-pass membrane protein</topology>
    </subcellularLocation>
</comment>
<feature type="transmembrane region" description="Helical" evidence="10">
    <location>
        <begin position="184"/>
        <end position="206"/>
    </location>
</feature>
<dbReference type="InterPro" id="IPR000644">
    <property type="entry name" value="CBS_dom"/>
</dbReference>
<proteinExistence type="inferred from homology"/>
<feature type="transmembrane region" description="Helical" evidence="10">
    <location>
        <begin position="510"/>
        <end position="533"/>
    </location>
</feature>
<dbReference type="Proteomes" id="UP000054408">
    <property type="component" value="Unassembled WGS sequence"/>
</dbReference>
<dbReference type="InterPro" id="IPR046342">
    <property type="entry name" value="CBS_dom_sf"/>
</dbReference>
<dbReference type="InterPro" id="IPR050970">
    <property type="entry name" value="Cl_channel_volt-gated"/>
</dbReference>
<evidence type="ECO:0000259" key="12">
    <source>
        <dbReference type="PROSITE" id="PS51371"/>
    </source>
</evidence>
<dbReference type="Gene3D" id="1.10.3080.10">
    <property type="entry name" value="Clc chloride channel"/>
    <property type="match status" value="1"/>
</dbReference>
<dbReference type="OMA" id="EVCCIHP"/>
<feature type="transmembrane region" description="Helical" evidence="10">
    <location>
        <begin position="289"/>
        <end position="312"/>
    </location>
</feature>
<keyword evidence="3 10" id="KW-0812">Transmembrane</keyword>
<accession>A0A0L0DF32</accession>
<dbReference type="SUPFAM" id="SSF54631">
    <property type="entry name" value="CBS-domain pair"/>
    <property type="match status" value="1"/>
</dbReference>
<dbReference type="eggNOG" id="KOG0476">
    <property type="taxonomic scope" value="Eukaryota"/>
</dbReference>
<evidence type="ECO:0000256" key="6">
    <source>
        <dbReference type="ARBA" id="ARBA00023065"/>
    </source>
</evidence>
<dbReference type="SMART" id="SM00116">
    <property type="entry name" value="CBS"/>
    <property type="match status" value="2"/>
</dbReference>
<dbReference type="PROSITE" id="PS51371">
    <property type="entry name" value="CBS"/>
    <property type="match status" value="1"/>
</dbReference>
<evidence type="ECO:0000256" key="2">
    <source>
        <dbReference type="ARBA" id="ARBA00022448"/>
    </source>
</evidence>
<keyword evidence="2 10" id="KW-0813">Transport</keyword>
<evidence type="ECO:0000256" key="11">
    <source>
        <dbReference type="SAM" id="MobiDB-lite"/>
    </source>
</evidence>
<dbReference type="InterPro" id="IPR001807">
    <property type="entry name" value="ClC"/>
</dbReference>
<feature type="transmembrane region" description="Helical" evidence="10">
    <location>
        <begin position="324"/>
        <end position="348"/>
    </location>
</feature>
<comment type="similarity">
    <text evidence="10">Belongs to the chloride channel (TC 2.A.49) family.</text>
</comment>
<reference evidence="13 14" key="1">
    <citation type="submission" date="2010-05" db="EMBL/GenBank/DDBJ databases">
        <title>The Genome Sequence of Thecamonas trahens ATCC 50062.</title>
        <authorList>
            <consortium name="The Broad Institute Genome Sequencing Platform"/>
            <person name="Russ C."/>
            <person name="Cuomo C."/>
            <person name="Shea T."/>
            <person name="Young S.K."/>
            <person name="Zeng Q."/>
            <person name="Koehrsen M."/>
            <person name="Haas B."/>
            <person name="Borodovsky M."/>
            <person name="Guigo R."/>
            <person name="Alvarado L."/>
            <person name="Berlin A."/>
            <person name="Bochicchio J."/>
            <person name="Borenstein D."/>
            <person name="Chapman S."/>
            <person name="Chen Z."/>
            <person name="Freedman E."/>
            <person name="Gellesch M."/>
            <person name="Goldberg J."/>
            <person name="Griggs A."/>
            <person name="Gujja S."/>
            <person name="Heilman E."/>
            <person name="Heiman D."/>
            <person name="Hepburn T."/>
            <person name="Howarth C."/>
            <person name="Jen D."/>
            <person name="Larson L."/>
            <person name="Mehta T."/>
            <person name="Park D."/>
            <person name="Pearson M."/>
            <person name="Roberts A."/>
            <person name="Saif S."/>
            <person name="Shenoy N."/>
            <person name="Sisk P."/>
            <person name="Stolte C."/>
            <person name="Sykes S."/>
            <person name="Thomson T."/>
            <person name="Walk T."/>
            <person name="White J."/>
            <person name="Yandava C."/>
            <person name="Burger G."/>
            <person name="Gray M.W."/>
            <person name="Holland P.W.H."/>
            <person name="King N."/>
            <person name="Lang F.B.F."/>
            <person name="Roger A.J."/>
            <person name="Ruiz-Trillo I."/>
            <person name="Lander E."/>
            <person name="Nusbaum C."/>
        </authorList>
    </citation>
    <scope>NUCLEOTIDE SEQUENCE [LARGE SCALE GENOMIC DNA]</scope>
    <source>
        <strain evidence="13 14">ATCC 50062</strain>
    </source>
</reference>
<evidence type="ECO:0000256" key="3">
    <source>
        <dbReference type="ARBA" id="ARBA00022692"/>
    </source>
</evidence>
<evidence type="ECO:0000313" key="13">
    <source>
        <dbReference type="EMBL" id="KNC50952.1"/>
    </source>
</evidence>
<dbReference type="GeneID" id="25566178"/>
<dbReference type="RefSeq" id="XP_013756648.1">
    <property type="nucleotide sequence ID" value="XM_013901194.1"/>
</dbReference>
<keyword evidence="7 10" id="KW-0472">Membrane</keyword>